<evidence type="ECO:0000313" key="2">
    <source>
        <dbReference type="EMBL" id="KAF2400713.1"/>
    </source>
</evidence>
<dbReference type="EMBL" id="ML996694">
    <property type="protein sequence ID" value="KAF2400713.1"/>
    <property type="molecule type" value="Genomic_DNA"/>
</dbReference>
<feature type="compositionally biased region" description="Low complexity" evidence="1">
    <location>
        <begin position="7"/>
        <end position="22"/>
    </location>
</feature>
<reference evidence="2" key="1">
    <citation type="journal article" date="2020" name="Stud. Mycol.">
        <title>101 Dothideomycetes genomes: a test case for predicting lifestyles and emergence of pathogens.</title>
        <authorList>
            <person name="Haridas S."/>
            <person name="Albert R."/>
            <person name="Binder M."/>
            <person name="Bloem J."/>
            <person name="Labutti K."/>
            <person name="Salamov A."/>
            <person name="Andreopoulos B."/>
            <person name="Baker S."/>
            <person name="Barry K."/>
            <person name="Bills G."/>
            <person name="Bluhm B."/>
            <person name="Cannon C."/>
            <person name="Castanera R."/>
            <person name="Culley D."/>
            <person name="Daum C."/>
            <person name="Ezra D."/>
            <person name="Gonzalez J."/>
            <person name="Henrissat B."/>
            <person name="Kuo A."/>
            <person name="Liang C."/>
            <person name="Lipzen A."/>
            <person name="Lutzoni F."/>
            <person name="Magnuson J."/>
            <person name="Mondo S."/>
            <person name="Nolan M."/>
            <person name="Ohm R."/>
            <person name="Pangilinan J."/>
            <person name="Park H.-J."/>
            <person name="Ramirez L."/>
            <person name="Alfaro M."/>
            <person name="Sun H."/>
            <person name="Tritt A."/>
            <person name="Yoshinaga Y."/>
            <person name="Zwiers L.-H."/>
            <person name="Turgeon B."/>
            <person name="Goodwin S."/>
            <person name="Spatafora J."/>
            <person name="Crous P."/>
            <person name="Grigoriev I."/>
        </authorList>
    </citation>
    <scope>NUCLEOTIDE SEQUENCE</scope>
    <source>
        <strain evidence="2">CBS 262.69</strain>
    </source>
</reference>
<accession>A0A6G1HXC6</accession>
<evidence type="ECO:0000313" key="3">
    <source>
        <dbReference type="Proteomes" id="UP000799640"/>
    </source>
</evidence>
<sequence>MSFSAVRPRSSTANSSNRRTPTLGNTGSTFSAPRTPCPRDVDAFSYDPAHLDRWTIPVELWNSLPPSVQSPLVMLQQNGAAVFTSFDRLEKLAERIPLDAPGSPSTPAGDSDADWAVEESFETADSIHTKMFRSGMAGIRRASSSVSNMAGHVDMMLPPAAKPLPRALSVSTSTTSGSFPVKALLWSPEGQMTPPTPMSPDSPSIAPFMLSPPASNAGTPHYPDMSASLPSSWDDEKLPPKNPAVRAYRAELSYLRGDILVRLRHLARKVDMEWRECRKYGMIAGGDDIETKFEACWNARKEMIAEADALCQQLCAAIGLEKRADMYTGCN</sequence>
<name>A0A6G1HXC6_9PEZI</name>
<feature type="region of interest" description="Disordered" evidence="1">
    <location>
        <begin position="1"/>
        <end position="39"/>
    </location>
</feature>
<dbReference type="Proteomes" id="UP000799640">
    <property type="component" value="Unassembled WGS sequence"/>
</dbReference>
<gene>
    <name evidence="2" type="ORF">EJ06DRAFT_403132</name>
</gene>
<dbReference type="AlphaFoldDB" id="A0A6G1HXC6"/>
<evidence type="ECO:0000256" key="1">
    <source>
        <dbReference type="SAM" id="MobiDB-lite"/>
    </source>
</evidence>
<feature type="compositionally biased region" description="Polar residues" evidence="1">
    <location>
        <begin position="23"/>
        <end position="32"/>
    </location>
</feature>
<protein>
    <submittedName>
        <fullName evidence="2">Uncharacterized protein</fullName>
    </submittedName>
</protein>
<organism evidence="2 3">
    <name type="scientific">Trichodelitschia bisporula</name>
    <dbReference type="NCBI Taxonomy" id="703511"/>
    <lineage>
        <taxon>Eukaryota</taxon>
        <taxon>Fungi</taxon>
        <taxon>Dikarya</taxon>
        <taxon>Ascomycota</taxon>
        <taxon>Pezizomycotina</taxon>
        <taxon>Dothideomycetes</taxon>
        <taxon>Dothideomycetes incertae sedis</taxon>
        <taxon>Phaeotrichales</taxon>
        <taxon>Phaeotrichaceae</taxon>
        <taxon>Trichodelitschia</taxon>
    </lineage>
</organism>
<keyword evidence="3" id="KW-1185">Reference proteome</keyword>
<dbReference type="OrthoDB" id="3898724at2759"/>
<proteinExistence type="predicted"/>